<dbReference type="InterPro" id="IPR010982">
    <property type="entry name" value="Lambda_DNA-bd_dom_sf"/>
</dbReference>
<dbReference type="InterPro" id="IPR043917">
    <property type="entry name" value="DUF5753"/>
</dbReference>
<reference evidence="3" key="1">
    <citation type="submission" date="2016-10" db="EMBL/GenBank/DDBJ databases">
        <authorList>
            <person name="Varghese N."/>
            <person name="Submissions S."/>
        </authorList>
    </citation>
    <scope>NUCLEOTIDE SEQUENCE [LARGE SCALE GENOMIC DNA]</scope>
    <source>
        <strain evidence="3">DSM 44544</strain>
    </source>
</reference>
<proteinExistence type="predicted"/>
<keyword evidence="3" id="KW-1185">Reference proteome</keyword>
<dbReference type="CDD" id="cd00093">
    <property type="entry name" value="HTH_XRE"/>
    <property type="match status" value="1"/>
</dbReference>
<gene>
    <name evidence="2" type="ORF">SAMN04489727_3012</name>
</gene>
<dbReference type="Proteomes" id="UP000199622">
    <property type="component" value="Unassembled WGS sequence"/>
</dbReference>
<sequence>MKPTSSGPAARTLAASLREEREARKIGLRALADKLGILPQLLSVWEKGHRLPSVEDVSAILALLGVTGEKRDRIRALARHTREPNWLASGNTDIPFALTTKLDLERTASAITAWAPLIVPGLLQTPDYIRAIMDNSAVPIDQADRQLRVRLARQGILTGYDPIRFTAVLGERALQENFGPPGVMSDQIDHLLALSARRNISLRIVPAGIGYHPGLVGPFEIHEFPGSPPIASVEHVCSTAFLHEDTQISGHQKVAKLLLKTALGEEESQALLREAAR</sequence>
<dbReference type="Gene3D" id="1.10.260.40">
    <property type="entry name" value="lambda repressor-like DNA-binding domains"/>
    <property type="match status" value="1"/>
</dbReference>
<dbReference type="AlphaFoldDB" id="A0A1H4QS27"/>
<organism evidence="2 3">
    <name type="scientific">Amycolatopsis tolypomycina</name>
    <dbReference type="NCBI Taxonomy" id="208445"/>
    <lineage>
        <taxon>Bacteria</taxon>
        <taxon>Bacillati</taxon>
        <taxon>Actinomycetota</taxon>
        <taxon>Actinomycetes</taxon>
        <taxon>Pseudonocardiales</taxon>
        <taxon>Pseudonocardiaceae</taxon>
        <taxon>Amycolatopsis</taxon>
    </lineage>
</organism>
<dbReference type="OrthoDB" id="2991476at2"/>
<evidence type="ECO:0000313" key="3">
    <source>
        <dbReference type="Proteomes" id="UP000199622"/>
    </source>
</evidence>
<dbReference type="EMBL" id="FNSO01000004">
    <property type="protein sequence ID" value="SEC22499.1"/>
    <property type="molecule type" value="Genomic_DNA"/>
</dbReference>
<dbReference type="STRING" id="208445.SAMN04489727_3012"/>
<dbReference type="PROSITE" id="PS50943">
    <property type="entry name" value="HTH_CROC1"/>
    <property type="match status" value="1"/>
</dbReference>
<protein>
    <submittedName>
        <fullName evidence="2">Helix-turn-helix domain-containing protein</fullName>
    </submittedName>
</protein>
<feature type="domain" description="HTH cro/C1-type" evidence="1">
    <location>
        <begin position="17"/>
        <end position="71"/>
    </location>
</feature>
<dbReference type="SUPFAM" id="SSF47413">
    <property type="entry name" value="lambda repressor-like DNA-binding domains"/>
    <property type="match status" value="1"/>
</dbReference>
<dbReference type="Pfam" id="PF13560">
    <property type="entry name" value="HTH_31"/>
    <property type="match status" value="1"/>
</dbReference>
<dbReference type="GO" id="GO:0003677">
    <property type="term" value="F:DNA binding"/>
    <property type="evidence" value="ECO:0007669"/>
    <property type="project" value="InterPro"/>
</dbReference>
<accession>A0A1H4QS27</accession>
<dbReference type="InterPro" id="IPR001387">
    <property type="entry name" value="Cro/C1-type_HTH"/>
</dbReference>
<evidence type="ECO:0000259" key="1">
    <source>
        <dbReference type="PROSITE" id="PS50943"/>
    </source>
</evidence>
<name>A0A1H4QS27_9PSEU</name>
<dbReference type="Pfam" id="PF19054">
    <property type="entry name" value="DUF5753"/>
    <property type="match status" value="1"/>
</dbReference>
<evidence type="ECO:0000313" key="2">
    <source>
        <dbReference type="EMBL" id="SEC22499.1"/>
    </source>
</evidence>
<dbReference type="RefSeq" id="WP_091307404.1">
    <property type="nucleotide sequence ID" value="NZ_FNSO01000004.1"/>
</dbReference>
<dbReference type="SMART" id="SM00530">
    <property type="entry name" value="HTH_XRE"/>
    <property type="match status" value="1"/>
</dbReference>